<dbReference type="SUPFAM" id="SSF57667">
    <property type="entry name" value="beta-beta-alpha zinc fingers"/>
    <property type="match status" value="2"/>
</dbReference>
<dbReference type="GO" id="GO:0005634">
    <property type="term" value="C:nucleus"/>
    <property type="evidence" value="ECO:0007669"/>
    <property type="project" value="UniProtKB-SubCell"/>
</dbReference>
<proteinExistence type="predicted"/>
<dbReference type="AlphaFoldDB" id="A0A0D7A1R4"/>
<name>A0A0D7A1R4_9AGAR</name>
<feature type="domain" description="C2H2-type" evidence="9">
    <location>
        <begin position="225"/>
        <end position="255"/>
    </location>
</feature>
<evidence type="ECO:0000256" key="8">
    <source>
        <dbReference type="SAM" id="MobiDB-lite"/>
    </source>
</evidence>
<evidence type="ECO:0000256" key="3">
    <source>
        <dbReference type="ARBA" id="ARBA00022737"/>
    </source>
</evidence>
<evidence type="ECO:0000256" key="2">
    <source>
        <dbReference type="ARBA" id="ARBA00022723"/>
    </source>
</evidence>
<evidence type="ECO:0000313" key="11">
    <source>
        <dbReference type="Proteomes" id="UP000054144"/>
    </source>
</evidence>
<keyword evidence="5" id="KW-0862">Zinc</keyword>
<keyword evidence="3" id="KW-0677">Repeat</keyword>
<dbReference type="OrthoDB" id="3437960at2759"/>
<evidence type="ECO:0000313" key="10">
    <source>
        <dbReference type="EMBL" id="KIY44690.1"/>
    </source>
</evidence>
<dbReference type="EMBL" id="KN882067">
    <property type="protein sequence ID" value="KIY44690.1"/>
    <property type="molecule type" value="Genomic_DNA"/>
</dbReference>
<dbReference type="InterPro" id="IPR043359">
    <property type="entry name" value="GLI-like"/>
</dbReference>
<feature type="domain" description="C2H2-type" evidence="9">
    <location>
        <begin position="192"/>
        <end position="224"/>
    </location>
</feature>
<reference evidence="10 11" key="1">
    <citation type="journal article" date="2015" name="Fungal Genet. Biol.">
        <title>Evolution of novel wood decay mechanisms in Agaricales revealed by the genome sequences of Fistulina hepatica and Cylindrobasidium torrendii.</title>
        <authorList>
            <person name="Floudas D."/>
            <person name="Held B.W."/>
            <person name="Riley R."/>
            <person name="Nagy L.G."/>
            <person name="Koehler G."/>
            <person name="Ransdell A.S."/>
            <person name="Younus H."/>
            <person name="Chow J."/>
            <person name="Chiniquy J."/>
            <person name="Lipzen A."/>
            <person name="Tritt A."/>
            <person name="Sun H."/>
            <person name="Haridas S."/>
            <person name="LaButti K."/>
            <person name="Ohm R.A."/>
            <person name="Kues U."/>
            <person name="Blanchette R.A."/>
            <person name="Grigoriev I.V."/>
            <person name="Minto R.E."/>
            <person name="Hibbett D.S."/>
        </authorList>
    </citation>
    <scope>NUCLEOTIDE SEQUENCE [LARGE SCALE GENOMIC DNA]</scope>
    <source>
        <strain evidence="10 11">ATCC 64428</strain>
    </source>
</reference>
<dbReference type="PROSITE" id="PS50157">
    <property type="entry name" value="ZINC_FINGER_C2H2_2"/>
    <property type="match status" value="3"/>
</dbReference>
<feature type="region of interest" description="Disordered" evidence="8">
    <location>
        <begin position="1"/>
        <end position="53"/>
    </location>
</feature>
<accession>A0A0D7A1R4</accession>
<dbReference type="InterPro" id="IPR056436">
    <property type="entry name" value="Znf-C2H2_ZIC1-5/GLI1-3-like"/>
</dbReference>
<protein>
    <recommendedName>
        <fullName evidence="9">C2H2-type domain-containing protein</fullName>
    </recommendedName>
</protein>
<dbReference type="GO" id="GO:0008270">
    <property type="term" value="F:zinc ion binding"/>
    <property type="evidence" value="ECO:0007669"/>
    <property type="project" value="UniProtKB-KW"/>
</dbReference>
<comment type="subcellular location">
    <subcellularLocation>
        <location evidence="1">Nucleus</location>
    </subcellularLocation>
</comment>
<evidence type="ECO:0000256" key="6">
    <source>
        <dbReference type="ARBA" id="ARBA00023242"/>
    </source>
</evidence>
<feature type="region of interest" description="Disordered" evidence="8">
    <location>
        <begin position="375"/>
        <end position="430"/>
    </location>
</feature>
<evidence type="ECO:0000256" key="1">
    <source>
        <dbReference type="ARBA" id="ARBA00004123"/>
    </source>
</evidence>
<evidence type="ECO:0000256" key="4">
    <source>
        <dbReference type="ARBA" id="ARBA00022771"/>
    </source>
</evidence>
<dbReference type="Pfam" id="PF23561">
    <property type="entry name" value="zf-C2H2_15"/>
    <property type="match status" value="1"/>
</dbReference>
<keyword evidence="4 7" id="KW-0863">Zinc-finger</keyword>
<feature type="compositionally biased region" description="Basic residues" evidence="8">
    <location>
        <begin position="416"/>
        <end position="430"/>
    </location>
</feature>
<feature type="compositionally biased region" description="Low complexity" evidence="8">
    <location>
        <begin position="33"/>
        <end position="53"/>
    </location>
</feature>
<feature type="domain" description="C2H2-type" evidence="9">
    <location>
        <begin position="163"/>
        <end position="193"/>
    </location>
</feature>
<keyword evidence="2" id="KW-0479">Metal-binding</keyword>
<evidence type="ECO:0000259" key="9">
    <source>
        <dbReference type="PROSITE" id="PS50157"/>
    </source>
</evidence>
<dbReference type="InterPro" id="IPR036236">
    <property type="entry name" value="Znf_C2H2_sf"/>
</dbReference>
<dbReference type="Gene3D" id="3.30.160.60">
    <property type="entry name" value="Classic Zinc Finger"/>
    <property type="match status" value="3"/>
</dbReference>
<evidence type="ECO:0000256" key="5">
    <source>
        <dbReference type="ARBA" id="ARBA00022833"/>
    </source>
</evidence>
<dbReference type="FunFam" id="3.30.160.60:FF:000201">
    <property type="entry name" value="C2H2 finger domain protein (Gli3)"/>
    <property type="match status" value="1"/>
</dbReference>
<keyword evidence="6" id="KW-0539">Nucleus</keyword>
<dbReference type="PROSITE" id="PS00028">
    <property type="entry name" value="ZINC_FINGER_C2H2_1"/>
    <property type="match status" value="2"/>
</dbReference>
<dbReference type="PANTHER" id="PTHR45718">
    <property type="entry name" value="TRANSCRIPTIONAL ACTIVATOR CUBITUS INTERRUPTUS"/>
    <property type="match status" value="1"/>
</dbReference>
<dbReference type="InterPro" id="IPR013087">
    <property type="entry name" value="Znf_C2H2_type"/>
</dbReference>
<dbReference type="GO" id="GO:0000981">
    <property type="term" value="F:DNA-binding transcription factor activity, RNA polymerase II-specific"/>
    <property type="evidence" value="ECO:0007669"/>
    <property type="project" value="TreeGrafter"/>
</dbReference>
<evidence type="ECO:0000256" key="7">
    <source>
        <dbReference type="PROSITE-ProRule" id="PRU00042"/>
    </source>
</evidence>
<sequence>MDLPTLSQEPPARSPVPQVPGAAPTVSPPATVSEPATALALPEPPASAASSAPLPATSTFVYSSYENVDPSTSTGMSAPPQTIQHAITTPVVHQEAPQMALPMAITFQHEMPQNAVPDTTQRTTTHPRQAKYKAILRPDGRIEKSGRVAPIVVYQGLANGEPLVCLWNDCGQRFEEMTPLVRHIEGSHKSRYTCEWSTCKRRGITQTSRFALVAHIRSHTGEKPFYCNQGDCDRIFSRSDALAKHMRMQHNIEPPPPGRGSGARSKRKRPMDFSAMPQVGPIPVPVEGVLSMAGPPFPPTYPYPGPPLATHMGSPIPGYPPFIAHHYGPPPPMPPGMLPPPPHLPPPPPGEHLYMPPPPGPPLQFVDGLPAKYEHDSRLPYPPHHHHMHQSSSGQRTHQFIDYHPDSPPPSAYTRSGRRKSYMKSHPLHA</sequence>
<keyword evidence="11" id="KW-1185">Reference proteome</keyword>
<dbReference type="SMART" id="SM00355">
    <property type="entry name" value="ZnF_C2H2"/>
    <property type="match status" value="3"/>
</dbReference>
<organism evidence="10 11">
    <name type="scientific">Fistulina hepatica ATCC 64428</name>
    <dbReference type="NCBI Taxonomy" id="1128425"/>
    <lineage>
        <taxon>Eukaryota</taxon>
        <taxon>Fungi</taxon>
        <taxon>Dikarya</taxon>
        <taxon>Basidiomycota</taxon>
        <taxon>Agaricomycotina</taxon>
        <taxon>Agaricomycetes</taxon>
        <taxon>Agaricomycetidae</taxon>
        <taxon>Agaricales</taxon>
        <taxon>Fistulinaceae</taxon>
        <taxon>Fistulina</taxon>
    </lineage>
</organism>
<dbReference type="GO" id="GO:0000978">
    <property type="term" value="F:RNA polymerase II cis-regulatory region sequence-specific DNA binding"/>
    <property type="evidence" value="ECO:0007669"/>
    <property type="project" value="TreeGrafter"/>
</dbReference>
<gene>
    <name evidence="10" type="ORF">FISHEDRAFT_77310</name>
</gene>
<feature type="region of interest" description="Disordered" evidence="8">
    <location>
        <begin position="248"/>
        <end position="269"/>
    </location>
</feature>
<dbReference type="Proteomes" id="UP000054144">
    <property type="component" value="Unassembled WGS sequence"/>
</dbReference>
<dbReference type="PANTHER" id="PTHR45718:SF4">
    <property type="entry name" value="TRANSCRIPTIONAL ACTIVATOR CUBITUS INTERRUPTUS"/>
    <property type="match status" value="1"/>
</dbReference>
<dbReference type="Pfam" id="PF00096">
    <property type="entry name" value="zf-C2H2"/>
    <property type="match status" value="1"/>
</dbReference>